<feature type="chain" id="PRO_5011590622" description="Cache domain-containing protein" evidence="1">
    <location>
        <begin position="28"/>
        <end position="185"/>
    </location>
</feature>
<evidence type="ECO:0008006" key="4">
    <source>
        <dbReference type="Google" id="ProtNLM"/>
    </source>
</evidence>
<dbReference type="STRING" id="1035707.SAMN05216552_104824"/>
<dbReference type="OrthoDB" id="195732at2"/>
<feature type="signal peptide" evidence="1">
    <location>
        <begin position="1"/>
        <end position="27"/>
    </location>
</feature>
<dbReference type="SUPFAM" id="SSF103190">
    <property type="entry name" value="Sensory domain-like"/>
    <property type="match status" value="1"/>
</dbReference>
<dbReference type="PROSITE" id="PS51257">
    <property type="entry name" value="PROKAR_LIPOPROTEIN"/>
    <property type="match status" value="1"/>
</dbReference>
<dbReference type="InterPro" id="IPR029151">
    <property type="entry name" value="Sensor-like_sf"/>
</dbReference>
<dbReference type="RefSeq" id="WP_093560515.1">
    <property type="nucleotide sequence ID" value="NZ_FPBO01000048.1"/>
</dbReference>
<dbReference type="EMBL" id="FPBO01000048">
    <property type="protein sequence ID" value="SFV15838.1"/>
    <property type="molecule type" value="Genomic_DNA"/>
</dbReference>
<gene>
    <name evidence="2" type="ORF">SAMN05216552_104824</name>
</gene>
<dbReference type="Gene3D" id="3.30.450.20">
    <property type="entry name" value="PAS domain"/>
    <property type="match status" value="1"/>
</dbReference>
<reference evidence="3" key="1">
    <citation type="submission" date="2016-10" db="EMBL/GenBank/DDBJ databases">
        <authorList>
            <person name="Varghese N."/>
            <person name="Submissions S."/>
        </authorList>
    </citation>
    <scope>NUCLEOTIDE SEQUENCE [LARGE SCALE GENOMIC DNA]</scope>
    <source>
        <strain evidence="3">CGMCC 1.11014</strain>
    </source>
</reference>
<evidence type="ECO:0000313" key="2">
    <source>
        <dbReference type="EMBL" id="SFV15838.1"/>
    </source>
</evidence>
<protein>
    <recommendedName>
        <fullName evidence="4">Cache domain-containing protein</fullName>
    </recommendedName>
</protein>
<dbReference type="Proteomes" id="UP000199391">
    <property type="component" value="Unassembled WGS sequence"/>
</dbReference>
<dbReference type="AlphaFoldDB" id="A0A1I7M1M0"/>
<name>A0A1I7M1M0_9BURK</name>
<keyword evidence="3" id="KW-1185">Reference proteome</keyword>
<evidence type="ECO:0000313" key="3">
    <source>
        <dbReference type="Proteomes" id="UP000199391"/>
    </source>
</evidence>
<accession>A0A1I7M1M0</accession>
<dbReference type="CDD" id="cd18773">
    <property type="entry name" value="PDC1_HK_sensor"/>
    <property type="match status" value="1"/>
</dbReference>
<proteinExistence type="predicted"/>
<sequence length="185" mass="19479">MVHIAQKSVLATALAACMAFASCSAAAAEAFSAPLQAKVEKYKKKLVEWAADPAIVAAVKEANSKSNPTGMTNSKWVEVEEKSPAATAFSTSKAGALVKKWEEDQNINKLVVRDEKGNLVAASTKPLLFNNAVRPVYIQAIKGETWAATAIAPDPTTQIKSVQASAPVFDGKKVIGVIHAGITSE</sequence>
<evidence type="ECO:0000256" key="1">
    <source>
        <dbReference type="SAM" id="SignalP"/>
    </source>
</evidence>
<organism evidence="2 3">
    <name type="scientific">Pseudoduganella namucuonensis</name>
    <dbReference type="NCBI Taxonomy" id="1035707"/>
    <lineage>
        <taxon>Bacteria</taxon>
        <taxon>Pseudomonadati</taxon>
        <taxon>Pseudomonadota</taxon>
        <taxon>Betaproteobacteria</taxon>
        <taxon>Burkholderiales</taxon>
        <taxon>Oxalobacteraceae</taxon>
        <taxon>Telluria group</taxon>
        <taxon>Pseudoduganella</taxon>
    </lineage>
</organism>
<keyword evidence="1" id="KW-0732">Signal</keyword>